<feature type="region of interest" description="Disordered" evidence="3">
    <location>
        <begin position="1"/>
        <end position="29"/>
    </location>
</feature>
<protein>
    <submittedName>
        <fullName evidence="4">Centrosomal protein of 97 kDa</fullName>
    </submittedName>
</protein>
<organism evidence="4">
    <name type="scientific">Ascaris suum</name>
    <name type="common">Pig roundworm</name>
    <name type="synonym">Ascaris lumbricoides</name>
    <dbReference type="NCBI Taxonomy" id="6253"/>
    <lineage>
        <taxon>Eukaryota</taxon>
        <taxon>Metazoa</taxon>
        <taxon>Ecdysozoa</taxon>
        <taxon>Nematoda</taxon>
        <taxon>Chromadorea</taxon>
        <taxon>Rhabditida</taxon>
        <taxon>Spirurina</taxon>
        <taxon>Ascaridomorpha</taxon>
        <taxon>Ascaridoidea</taxon>
        <taxon>Ascarididae</taxon>
        <taxon>Ascaris</taxon>
    </lineage>
</organism>
<dbReference type="PROSITE" id="PS51450">
    <property type="entry name" value="LRR"/>
    <property type="match status" value="4"/>
</dbReference>
<evidence type="ECO:0000313" key="4">
    <source>
        <dbReference type="EMBL" id="ADY41058.1"/>
    </source>
</evidence>
<feature type="region of interest" description="Disordered" evidence="3">
    <location>
        <begin position="736"/>
        <end position="765"/>
    </location>
</feature>
<keyword evidence="1" id="KW-0433">Leucine-rich repeat</keyword>
<reference evidence="4" key="1">
    <citation type="journal article" date="2011" name="Genome Res.">
        <title>Deep small RNA sequencing from the nematode Ascaris reveals conservation, functional diversification, and novel developmental profiles.</title>
        <authorList>
            <person name="Wang J."/>
            <person name="Czech B."/>
            <person name="Crunk A."/>
            <person name="Wallace A."/>
            <person name="Mitreva M."/>
            <person name="Hannon G.J."/>
            <person name="Davis R.E."/>
        </authorList>
    </citation>
    <scope>NUCLEOTIDE SEQUENCE</scope>
</reference>
<feature type="compositionally biased region" description="Basic and acidic residues" evidence="3">
    <location>
        <begin position="736"/>
        <end position="757"/>
    </location>
</feature>
<feature type="compositionally biased region" description="Polar residues" evidence="3">
    <location>
        <begin position="444"/>
        <end position="453"/>
    </location>
</feature>
<name>F1KT54_ASCSU</name>
<dbReference type="SUPFAM" id="SSF52058">
    <property type="entry name" value="L domain-like"/>
    <property type="match status" value="1"/>
</dbReference>
<dbReference type="PANTHER" id="PTHR15454">
    <property type="entry name" value="NISCHARIN RELATED"/>
    <property type="match status" value="1"/>
</dbReference>
<feature type="region of interest" description="Disordered" evidence="3">
    <location>
        <begin position="372"/>
        <end position="403"/>
    </location>
</feature>
<dbReference type="PROSITE" id="PS50096">
    <property type="entry name" value="IQ"/>
    <property type="match status" value="1"/>
</dbReference>
<evidence type="ECO:0000256" key="1">
    <source>
        <dbReference type="ARBA" id="ARBA00022614"/>
    </source>
</evidence>
<sequence length="765" mass="86143">MSGLLEVDPNSSRSPSRSPVKSNDGETPDVIKGKLDLSKKGYGKLSLRHKNAYGDVKFLDISHNTFKYVNGLNLFSHCIEVRASYNCLERLSSFLPLRDVLRVLDVSNNMIANCEHLASLASLVSFCASHNRITELPLLNRLCHLTCLDLSANRLESVPKLFEISTLRELNLNGNRISTLENISQLLPLDIKCLDIGDNSIADLRQAEHLSYLRSLDSLAWCLNPCVRSESRTFTYRPFLYSCCFGCLRVVDDVELREAEIIKGEQLCTVNKTRRAQTHAELCAILAKECPIDVDFSDVSSLSSFDDRLIKVMEKRREYMSTTTDGEETTSVSFADSLRKGTIGTPSLELPTSGFQLRMKDSEVEPVAMASGSYAPVDSGVPQTPPSRHNSPPPSASSVTSTSTFVLSHQDSLTESVSVAQIKTQAITKKSSPRGPVAGRRSTLRTNQKSLGRNCSRATLVTPLRHNCSAGRRPMRPLIGAENATATKTNSKEAAKLTETPRNARPKPIRDRITASHSARFTMNRVKVPKPRIYTESQVLAAICIQAWWRAMRIRQKWRVPLIEARLKRFAIEQRKKDERVRTLEAHCDQLSKILEQQSKWMRELNDFVLNASEKMQSRLAEYNESLRRCLPVPSRLEFFRVSPTDINIQWQDVVLPQKSYVLYVDGRECGTIRAEMKKARIQDLDPQKESIVEMRCICGDVEGDKSTPLVVPPYHQVAHNGRKLTVVERFVSKSNREESNLNESVERNEEQHREEVVPPEDGSS</sequence>
<proteinExistence type="evidence at transcript level"/>
<dbReference type="AlphaFoldDB" id="F1KT54"/>
<dbReference type="InterPro" id="IPR001611">
    <property type="entry name" value="Leu-rich_rpt"/>
</dbReference>
<evidence type="ECO:0000256" key="2">
    <source>
        <dbReference type="ARBA" id="ARBA00022737"/>
    </source>
</evidence>
<dbReference type="Gene3D" id="3.80.10.10">
    <property type="entry name" value="Ribonuclease Inhibitor"/>
    <property type="match status" value="2"/>
</dbReference>
<dbReference type="EMBL" id="JI165436">
    <property type="protein sequence ID" value="ADY41058.1"/>
    <property type="molecule type" value="mRNA"/>
</dbReference>
<feature type="region of interest" description="Disordered" evidence="3">
    <location>
        <begin position="425"/>
        <end position="453"/>
    </location>
</feature>
<dbReference type="PANTHER" id="PTHR15454:SF56">
    <property type="entry name" value="PROTEIN PHOSPHATASE 1 REGULATORY SUBUNIT 7-RELATED"/>
    <property type="match status" value="1"/>
</dbReference>
<dbReference type="GO" id="GO:0005737">
    <property type="term" value="C:cytoplasm"/>
    <property type="evidence" value="ECO:0007669"/>
    <property type="project" value="TreeGrafter"/>
</dbReference>
<evidence type="ECO:0000256" key="3">
    <source>
        <dbReference type="SAM" id="MobiDB-lite"/>
    </source>
</evidence>
<keyword evidence="2" id="KW-0677">Repeat</keyword>
<accession>F1KT54</accession>
<dbReference type="InterPro" id="IPR032675">
    <property type="entry name" value="LRR_dom_sf"/>
</dbReference>